<evidence type="ECO:0000313" key="1">
    <source>
        <dbReference type="Proteomes" id="UP000095286"/>
    </source>
</evidence>
<dbReference type="WBParaSite" id="RSKR_0000195600.1">
    <property type="protein sequence ID" value="RSKR_0000195600.1"/>
    <property type="gene ID" value="RSKR_0000195600"/>
</dbReference>
<organism evidence="1 2">
    <name type="scientific">Rhabditophanes sp. KR3021</name>
    <dbReference type="NCBI Taxonomy" id="114890"/>
    <lineage>
        <taxon>Eukaryota</taxon>
        <taxon>Metazoa</taxon>
        <taxon>Ecdysozoa</taxon>
        <taxon>Nematoda</taxon>
        <taxon>Chromadorea</taxon>
        <taxon>Rhabditida</taxon>
        <taxon>Tylenchina</taxon>
        <taxon>Panagrolaimomorpha</taxon>
        <taxon>Strongyloidoidea</taxon>
        <taxon>Alloionematidae</taxon>
        <taxon>Rhabditophanes</taxon>
    </lineage>
</organism>
<dbReference type="Proteomes" id="UP000095286">
    <property type="component" value="Unplaced"/>
</dbReference>
<reference evidence="2" key="1">
    <citation type="submission" date="2016-11" db="UniProtKB">
        <authorList>
            <consortium name="WormBaseParasite"/>
        </authorList>
    </citation>
    <scope>IDENTIFICATION</scope>
    <source>
        <strain evidence="2">KR3021</strain>
    </source>
</reference>
<accession>A0AC35TLS7</accession>
<evidence type="ECO:0000313" key="2">
    <source>
        <dbReference type="WBParaSite" id="RSKR_0000195600.1"/>
    </source>
</evidence>
<sequence>MTTSALINIGQLPWTDNDDRITSIVCNEKLYVFERKYKKDGERVHNFAVFHTGNNFAIYDLTTHKLLKHAVHKELEVGGDKDELFFVKNNELYLLTFSPTNQIELDAIFKFDVEQNEFRHLLKISGDTTFSAEYENQFCRLLSCGEDDKHNVYFLSDADQANGLVISLNMDEGKASRIIFESSADTHIRCVMSKGVYHDNMIDVFYGHYGCGVMPCHRNVWRFDLKSRKHSILNVTVADNYNLGMTSIAFVKYVPQKDGIVVGRNYMNCGFAGRGGGIPQFDGNLWLMHNVSTSHLSWTRIKSKVDGNSEKENNGVAFINFDPETGVVVYGKKKDGIFMESISFEAGEPDIFENDE</sequence>
<name>A0AC35TLS7_9BILA</name>
<proteinExistence type="predicted"/>
<protein>
    <submittedName>
        <fullName evidence="2">Isomerase YbhE</fullName>
    </submittedName>
</protein>